<dbReference type="Proteomes" id="UP000288058">
    <property type="component" value="Unassembled WGS sequence"/>
</dbReference>
<dbReference type="OrthoDB" id="9815607at2"/>
<reference evidence="14" key="1">
    <citation type="journal article" date="2018" name="Front. Microbiol.">
        <title>Genome-Based Analysis Reveals the Taxonomy and Diversity of the Family Idiomarinaceae.</title>
        <authorList>
            <person name="Liu Y."/>
            <person name="Lai Q."/>
            <person name="Shao Z."/>
        </authorList>
    </citation>
    <scope>NUCLEOTIDE SEQUENCE [LARGE SCALE GENOMIC DNA]</scope>
    <source>
        <strain evidence="14">R22</strain>
    </source>
</reference>
<comment type="function">
    <text evidence="1 12">Required for the export of heme to the periplasm for the biogenesis of c-type cytochromes.</text>
</comment>
<keyword evidence="6 12" id="KW-1003">Cell membrane</keyword>
<feature type="transmembrane region" description="Helical" evidence="12">
    <location>
        <begin position="17"/>
        <end position="39"/>
    </location>
</feature>
<keyword evidence="11 12" id="KW-0472">Membrane</keyword>
<evidence type="ECO:0000256" key="7">
    <source>
        <dbReference type="ARBA" id="ARBA00022519"/>
    </source>
</evidence>
<name>A0A432YV59_9GAMM</name>
<keyword evidence="10 12" id="KW-1133">Transmembrane helix</keyword>
<dbReference type="PANTHER" id="PTHR37531:SF1">
    <property type="entry name" value="HEME EXPORTER PROTEIN D"/>
    <property type="match status" value="1"/>
</dbReference>
<organism evidence="13 14">
    <name type="scientific">Idiomarina ramblicola</name>
    <dbReference type="NCBI Taxonomy" id="263724"/>
    <lineage>
        <taxon>Bacteria</taxon>
        <taxon>Pseudomonadati</taxon>
        <taxon>Pseudomonadota</taxon>
        <taxon>Gammaproteobacteria</taxon>
        <taxon>Alteromonadales</taxon>
        <taxon>Idiomarinaceae</taxon>
        <taxon>Idiomarina</taxon>
    </lineage>
</organism>
<dbReference type="GO" id="GO:0015886">
    <property type="term" value="P:heme transport"/>
    <property type="evidence" value="ECO:0007669"/>
    <property type="project" value="InterPro"/>
</dbReference>
<dbReference type="RefSeq" id="WP_126782681.1">
    <property type="nucleotide sequence ID" value="NZ_PIQC01000007.1"/>
</dbReference>
<dbReference type="PANTHER" id="PTHR37531">
    <property type="entry name" value="HEME EXPORTER PROTEIN D"/>
    <property type="match status" value="1"/>
</dbReference>
<keyword evidence="8 12" id="KW-0812">Transmembrane</keyword>
<evidence type="ECO:0000313" key="13">
    <source>
        <dbReference type="EMBL" id="RUO67191.1"/>
    </source>
</evidence>
<keyword evidence="5 12" id="KW-0813">Transport</keyword>
<dbReference type="GO" id="GO:0005886">
    <property type="term" value="C:plasma membrane"/>
    <property type="evidence" value="ECO:0007669"/>
    <property type="project" value="UniProtKB-SubCell"/>
</dbReference>
<dbReference type="Pfam" id="PF04995">
    <property type="entry name" value="CcmD"/>
    <property type="match status" value="1"/>
</dbReference>
<keyword evidence="14" id="KW-1185">Reference proteome</keyword>
<keyword evidence="7 12" id="KW-0997">Cell inner membrane</keyword>
<dbReference type="InterPro" id="IPR052075">
    <property type="entry name" value="Heme_exporter_D"/>
</dbReference>
<dbReference type="InterPro" id="IPR007078">
    <property type="entry name" value="Haem_export_protD_CcmD"/>
</dbReference>
<evidence type="ECO:0000256" key="12">
    <source>
        <dbReference type="RuleBase" id="RU363101"/>
    </source>
</evidence>
<gene>
    <name evidence="13" type="primary">ccmD</name>
    <name evidence="13" type="ORF">CWI78_10085</name>
</gene>
<dbReference type="GO" id="GO:1903607">
    <property type="term" value="P:cytochrome c biosynthetic process"/>
    <property type="evidence" value="ECO:0007669"/>
    <property type="project" value="TreeGrafter"/>
</dbReference>
<evidence type="ECO:0000256" key="2">
    <source>
        <dbReference type="ARBA" id="ARBA00004377"/>
    </source>
</evidence>
<evidence type="ECO:0000256" key="3">
    <source>
        <dbReference type="ARBA" id="ARBA00008741"/>
    </source>
</evidence>
<dbReference type="GO" id="GO:0017004">
    <property type="term" value="P:cytochrome complex assembly"/>
    <property type="evidence" value="ECO:0007669"/>
    <property type="project" value="UniProtKB-KW"/>
</dbReference>
<sequence>MAFDSFTDFVSMGGYGLYVWLSFFLSFVVLAGVALETLLAKRQLVKKSKQLQQRQQRLARRKASRAAVGDGNESKT</sequence>
<evidence type="ECO:0000313" key="14">
    <source>
        <dbReference type="Proteomes" id="UP000288058"/>
    </source>
</evidence>
<evidence type="ECO:0000256" key="5">
    <source>
        <dbReference type="ARBA" id="ARBA00022448"/>
    </source>
</evidence>
<dbReference type="EMBL" id="PIQC01000007">
    <property type="protein sequence ID" value="RUO67191.1"/>
    <property type="molecule type" value="Genomic_DNA"/>
</dbReference>
<comment type="subcellular location">
    <subcellularLocation>
        <location evidence="2 12">Cell inner membrane</location>
        <topology evidence="2 12">Single-pass membrane protein</topology>
    </subcellularLocation>
</comment>
<evidence type="ECO:0000256" key="6">
    <source>
        <dbReference type="ARBA" id="ARBA00022475"/>
    </source>
</evidence>
<evidence type="ECO:0000256" key="11">
    <source>
        <dbReference type="ARBA" id="ARBA00023136"/>
    </source>
</evidence>
<keyword evidence="9 12" id="KW-0201">Cytochrome c-type biogenesis</keyword>
<accession>A0A432YV59</accession>
<evidence type="ECO:0000256" key="8">
    <source>
        <dbReference type="ARBA" id="ARBA00022692"/>
    </source>
</evidence>
<evidence type="ECO:0000256" key="10">
    <source>
        <dbReference type="ARBA" id="ARBA00022989"/>
    </source>
</evidence>
<protein>
    <recommendedName>
        <fullName evidence="4 12">Heme exporter protein D</fullName>
    </recommendedName>
</protein>
<comment type="caution">
    <text evidence="13">The sequence shown here is derived from an EMBL/GenBank/DDBJ whole genome shotgun (WGS) entry which is preliminary data.</text>
</comment>
<evidence type="ECO:0000256" key="1">
    <source>
        <dbReference type="ARBA" id="ARBA00002442"/>
    </source>
</evidence>
<evidence type="ECO:0000256" key="9">
    <source>
        <dbReference type="ARBA" id="ARBA00022748"/>
    </source>
</evidence>
<dbReference type="NCBIfam" id="TIGR03141">
    <property type="entry name" value="cytochro_ccmD"/>
    <property type="match status" value="1"/>
</dbReference>
<dbReference type="AlphaFoldDB" id="A0A432YV59"/>
<evidence type="ECO:0000256" key="4">
    <source>
        <dbReference type="ARBA" id="ARBA00016461"/>
    </source>
</evidence>
<proteinExistence type="inferred from homology"/>
<comment type="similarity">
    <text evidence="3 12">Belongs to the CcmD/CycX/HelD family.</text>
</comment>